<evidence type="ECO:0000313" key="3">
    <source>
        <dbReference type="Proteomes" id="UP000179227"/>
    </source>
</evidence>
<dbReference type="AlphaFoldDB" id="A0A1F5HZ99"/>
<sequence length="183" mass="20228">MPEGQEKPPIKIKAKGAKRAPTPFETNLSQAREMAISRLSQATSLAEFLALSNATRKLTPQRLNWALDEDASYADRSASELLADFTSDKDKARFEEEAKRVKALLQEADLLSPTQKVQVVLLKSDGQFPDYRALAVFPPGAKTDYDLPRGINPKRDIIFFGAQCPLQSTSLGGSVKWDCCKQV</sequence>
<reference evidence="2 3" key="1">
    <citation type="journal article" date="2016" name="Nat. Commun.">
        <title>Thousands of microbial genomes shed light on interconnected biogeochemical processes in an aquifer system.</title>
        <authorList>
            <person name="Anantharaman K."/>
            <person name="Brown C.T."/>
            <person name="Hug L.A."/>
            <person name="Sharon I."/>
            <person name="Castelle C.J."/>
            <person name="Probst A.J."/>
            <person name="Thomas B.C."/>
            <person name="Singh A."/>
            <person name="Wilkins M.J."/>
            <person name="Karaoz U."/>
            <person name="Brodie E.L."/>
            <person name="Williams K.H."/>
            <person name="Hubbard S.S."/>
            <person name="Banfield J.F."/>
        </authorList>
    </citation>
    <scope>NUCLEOTIDE SEQUENCE [LARGE SCALE GENOMIC DNA]</scope>
</reference>
<comment type="caution">
    <text evidence="2">The sequence shown here is derived from an EMBL/GenBank/DDBJ whole genome shotgun (WGS) entry which is preliminary data.</text>
</comment>
<dbReference type="Proteomes" id="UP000179227">
    <property type="component" value="Unassembled WGS sequence"/>
</dbReference>
<evidence type="ECO:0000313" key="2">
    <source>
        <dbReference type="EMBL" id="OGE09299.1"/>
    </source>
</evidence>
<gene>
    <name evidence="2" type="ORF">A3A60_04225</name>
</gene>
<accession>A0A1F5HZ99</accession>
<feature type="region of interest" description="Disordered" evidence="1">
    <location>
        <begin position="1"/>
        <end position="21"/>
    </location>
</feature>
<name>A0A1F5HZ99_9BACT</name>
<dbReference type="STRING" id="1797729.A3A60_04225"/>
<dbReference type="EMBL" id="MFBS01000020">
    <property type="protein sequence ID" value="OGE09299.1"/>
    <property type="molecule type" value="Genomic_DNA"/>
</dbReference>
<proteinExistence type="predicted"/>
<evidence type="ECO:0000256" key="1">
    <source>
        <dbReference type="SAM" id="MobiDB-lite"/>
    </source>
</evidence>
<protein>
    <submittedName>
        <fullName evidence="2">Uncharacterized protein</fullName>
    </submittedName>
</protein>
<organism evidence="2 3">
    <name type="scientific">Candidatus Curtissbacteria bacterium RIFCSPLOWO2_01_FULL_42_26</name>
    <dbReference type="NCBI Taxonomy" id="1797729"/>
    <lineage>
        <taxon>Bacteria</taxon>
        <taxon>Candidatus Curtissiibacteriota</taxon>
    </lineage>
</organism>